<dbReference type="InterPro" id="IPR000092">
    <property type="entry name" value="Polyprenyl_synt"/>
</dbReference>
<evidence type="ECO:0000256" key="6">
    <source>
        <dbReference type="RuleBase" id="RU004466"/>
    </source>
</evidence>
<accession>A0A521BR53</accession>
<dbReference type="Gene3D" id="1.10.600.10">
    <property type="entry name" value="Farnesyl Diphosphate Synthase"/>
    <property type="match status" value="1"/>
</dbReference>
<proteinExistence type="inferred from homology"/>
<dbReference type="Pfam" id="PF00348">
    <property type="entry name" value="polyprenyl_synt"/>
    <property type="match status" value="1"/>
</dbReference>
<dbReference type="GO" id="GO:0004659">
    <property type="term" value="F:prenyltransferase activity"/>
    <property type="evidence" value="ECO:0007669"/>
    <property type="project" value="InterPro"/>
</dbReference>
<dbReference type="GO" id="GO:0008299">
    <property type="term" value="P:isoprenoid biosynthetic process"/>
    <property type="evidence" value="ECO:0007669"/>
    <property type="project" value="InterPro"/>
</dbReference>
<keyword evidence="3 6" id="KW-0808">Transferase</keyword>
<evidence type="ECO:0000313" key="8">
    <source>
        <dbReference type="Proteomes" id="UP000315971"/>
    </source>
</evidence>
<evidence type="ECO:0000256" key="4">
    <source>
        <dbReference type="ARBA" id="ARBA00022723"/>
    </source>
</evidence>
<dbReference type="PROSITE" id="PS00444">
    <property type="entry name" value="POLYPRENYL_SYNTHASE_2"/>
    <property type="match status" value="1"/>
</dbReference>
<comment type="similarity">
    <text evidence="2 6">Belongs to the FPP/GGPP synthase family.</text>
</comment>
<name>A0A521BR53_9SPHI</name>
<dbReference type="PANTHER" id="PTHR12001:SF85">
    <property type="entry name" value="SHORT CHAIN ISOPRENYL DIPHOSPHATE SYNTHASE"/>
    <property type="match status" value="1"/>
</dbReference>
<keyword evidence="8" id="KW-1185">Reference proteome</keyword>
<dbReference type="PANTHER" id="PTHR12001">
    <property type="entry name" value="GERANYLGERANYL PYROPHOSPHATE SYNTHASE"/>
    <property type="match status" value="1"/>
</dbReference>
<organism evidence="7 8">
    <name type="scientific">Solitalea koreensis</name>
    <dbReference type="NCBI Taxonomy" id="543615"/>
    <lineage>
        <taxon>Bacteria</taxon>
        <taxon>Pseudomonadati</taxon>
        <taxon>Bacteroidota</taxon>
        <taxon>Sphingobacteriia</taxon>
        <taxon>Sphingobacteriales</taxon>
        <taxon>Sphingobacteriaceae</taxon>
        <taxon>Solitalea</taxon>
    </lineage>
</organism>
<evidence type="ECO:0000256" key="3">
    <source>
        <dbReference type="ARBA" id="ARBA00022679"/>
    </source>
</evidence>
<evidence type="ECO:0000256" key="1">
    <source>
        <dbReference type="ARBA" id="ARBA00001946"/>
    </source>
</evidence>
<gene>
    <name evidence="7" type="ORF">SAMN06265350_102472</name>
</gene>
<protein>
    <submittedName>
        <fullName evidence="7">Geranylgeranyl diphosphate synthase, type II</fullName>
    </submittedName>
</protein>
<evidence type="ECO:0000256" key="5">
    <source>
        <dbReference type="ARBA" id="ARBA00022842"/>
    </source>
</evidence>
<dbReference type="SUPFAM" id="SSF48576">
    <property type="entry name" value="Terpenoid synthases"/>
    <property type="match status" value="1"/>
</dbReference>
<keyword evidence="5" id="KW-0460">Magnesium</keyword>
<dbReference type="AlphaFoldDB" id="A0A521BR53"/>
<dbReference type="OrthoDB" id="9805316at2"/>
<comment type="cofactor">
    <cofactor evidence="1">
        <name>Mg(2+)</name>
        <dbReference type="ChEBI" id="CHEBI:18420"/>
    </cofactor>
</comment>
<dbReference type="PROSITE" id="PS00723">
    <property type="entry name" value="POLYPRENYL_SYNTHASE_1"/>
    <property type="match status" value="1"/>
</dbReference>
<dbReference type="GO" id="GO:0046872">
    <property type="term" value="F:metal ion binding"/>
    <property type="evidence" value="ECO:0007669"/>
    <property type="project" value="UniProtKB-KW"/>
</dbReference>
<evidence type="ECO:0000313" key="7">
    <source>
        <dbReference type="EMBL" id="SMO49589.1"/>
    </source>
</evidence>
<dbReference type="Proteomes" id="UP000315971">
    <property type="component" value="Unassembled WGS sequence"/>
</dbReference>
<keyword evidence="4" id="KW-0479">Metal-binding</keyword>
<dbReference type="InterPro" id="IPR033749">
    <property type="entry name" value="Polyprenyl_synt_CS"/>
</dbReference>
<dbReference type="CDD" id="cd00685">
    <property type="entry name" value="Trans_IPPS_HT"/>
    <property type="match status" value="1"/>
</dbReference>
<dbReference type="SFLD" id="SFLDG01017">
    <property type="entry name" value="Polyprenyl_Transferase_Like"/>
    <property type="match status" value="1"/>
</dbReference>
<dbReference type="InterPro" id="IPR008949">
    <property type="entry name" value="Isoprenoid_synthase_dom_sf"/>
</dbReference>
<sequence>MKIKELQHLINTEVEQLALPGNPGELYEPITYLMALGGKRMRPVLTLMACNVFSEDVQPALKAALGIEVFHNFSLMHDDIMDNAPLRRGKKTVHEKWNPNIAILSGDVMLVKAYELMMQVDDHLLRTVLDIFNKTAAEVCEGQQMDMNFEGHANVEVEQYIEMIGLKTAVLLGASLKIGALIGGAAEAEAQHLYEFGKNLGIAFQLQDDILDVFGDPDKFGKQVGGDIIANKKTYLLIKAIELAEHSTKDELKHWINIPIFDADEKVKAVTNIYNQLNIREQAENMMHSFVVKAMDHINCIEVTPERKKQLIDFAGQLMVREH</sequence>
<reference evidence="7 8" key="1">
    <citation type="submission" date="2017-05" db="EMBL/GenBank/DDBJ databases">
        <authorList>
            <person name="Varghese N."/>
            <person name="Submissions S."/>
        </authorList>
    </citation>
    <scope>NUCLEOTIDE SEQUENCE [LARGE SCALE GENOMIC DNA]</scope>
    <source>
        <strain evidence="7 8">DSM 21342</strain>
    </source>
</reference>
<dbReference type="EMBL" id="FXSZ01000002">
    <property type="protein sequence ID" value="SMO49589.1"/>
    <property type="molecule type" value="Genomic_DNA"/>
</dbReference>
<dbReference type="SFLD" id="SFLDS00005">
    <property type="entry name" value="Isoprenoid_Synthase_Type_I"/>
    <property type="match status" value="1"/>
</dbReference>
<dbReference type="RefSeq" id="WP_142602122.1">
    <property type="nucleotide sequence ID" value="NZ_FXSZ01000002.1"/>
</dbReference>
<evidence type="ECO:0000256" key="2">
    <source>
        <dbReference type="ARBA" id="ARBA00006706"/>
    </source>
</evidence>